<dbReference type="Pfam" id="PF13563">
    <property type="entry name" value="2_5_RNA_ligase2"/>
    <property type="match status" value="1"/>
</dbReference>
<dbReference type="Gene3D" id="3.90.1140.10">
    <property type="entry name" value="Cyclic phosphodiesterase"/>
    <property type="match status" value="1"/>
</dbReference>
<organism evidence="1 2">
    <name type="scientific">Rossellomorea marisflavi</name>
    <dbReference type="NCBI Taxonomy" id="189381"/>
    <lineage>
        <taxon>Bacteria</taxon>
        <taxon>Bacillati</taxon>
        <taxon>Bacillota</taxon>
        <taxon>Bacilli</taxon>
        <taxon>Bacillales</taxon>
        <taxon>Bacillaceae</taxon>
        <taxon>Rossellomorea</taxon>
    </lineage>
</organism>
<dbReference type="SUPFAM" id="SSF55144">
    <property type="entry name" value="LigT-like"/>
    <property type="match status" value="1"/>
</dbReference>
<gene>
    <name evidence="1" type="ORF">FZC83_09670</name>
</gene>
<dbReference type="PANTHER" id="PTHR36039:SF2">
    <property type="entry name" value="RNA LIGASE_CYCLIC NUCLEOTIDE PHOSPHODIESTERASE FAMILY PROTEIN"/>
    <property type="match status" value="1"/>
</dbReference>
<protein>
    <submittedName>
        <fullName evidence="1">2'-5' RNA ligase family protein</fullName>
    </submittedName>
</protein>
<dbReference type="InterPro" id="IPR009097">
    <property type="entry name" value="Cyclic_Pdiesterase"/>
</dbReference>
<sequence length="197" mass="22249">MEKGRGTCMYWVVALFDEETEQKVMDIWQELCDQSISYYVNKVKDGKPHLTLASYEQLDKETFISKLETYCEGKEEVALTFNTVGSFLNHDTVFLSPVITTDLLKLHGAYHQAFALYKEASNELYEPEQWIPHCTLANQPVTGNLSDVFGYCQKHVEPISGTIDRIAIIEKVGEENGKLVAPVIYTKRLSKSGVSNG</sequence>
<dbReference type="Proteomes" id="UP000322997">
    <property type="component" value="Unassembled WGS sequence"/>
</dbReference>
<evidence type="ECO:0000313" key="2">
    <source>
        <dbReference type="Proteomes" id="UP000322997"/>
    </source>
</evidence>
<proteinExistence type="predicted"/>
<dbReference type="GO" id="GO:0016874">
    <property type="term" value="F:ligase activity"/>
    <property type="evidence" value="ECO:0007669"/>
    <property type="project" value="UniProtKB-KW"/>
</dbReference>
<comment type="caution">
    <text evidence="1">The sequence shown here is derived from an EMBL/GenBank/DDBJ whole genome shotgun (WGS) entry which is preliminary data.</text>
</comment>
<dbReference type="AlphaFoldDB" id="A0A5D4S034"/>
<reference evidence="1 2" key="1">
    <citation type="submission" date="2019-08" db="EMBL/GenBank/DDBJ databases">
        <title>Bacillus genomes from the desert of Cuatro Cienegas, Coahuila.</title>
        <authorList>
            <person name="Olmedo-Alvarez G."/>
        </authorList>
    </citation>
    <scope>NUCLEOTIDE SEQUENCE [LARGE SCALE GENOMIC DNA]</scope>
    <source>
        <strain evidence="1 2">CH108_3D</strain>
    </source>
</reference>
<accession>A0A5D4S034</accession>
<name>A0A5D4S034_9BACI</name>
<keyword evidence="1" id="KW-0436">Ligase</keyword>
<evidence type="ECO:0000313" key="1">
    <source>
        <dbReference type="EMBL" id="TYS55202.1"/>
    </source>
</evidence>
<dbReference type="EMBL" id="VTEQ01000002">
    <property type="protein sequence ID" value="TYS55202.1"/>
    <property type="molecule type" value="Genomic_DNA"/>
</dbReference>
<dbReference type="PANTHER" id="PTHR36039">
    <property type="match status" value="1"/>
</dbReference>